<evidence type="ECO:0000313" key="7">
    <source>
        <dbReference type="EMBL" id="THV15491.1"/>
    </source>
</evidence>
<dbReference type="SMART" id="SM00052">
    <property type="entry name" value="EAL"/>
    <property type="match status" value="1"/>
</dbReference>
<dbReference type="PROSITE" id="PS50887">
    <property type="entry name" value="GGDEF"/>
    <property type="match status" value="1"/>
</dbReference>
<protein>
    <submittedName>
        <fullName evidence="7">EAL domain-containing protein</fullName>
    </submittedName>
</protein>
<evidence type="ECO:0000256" key="2">
    <source>
        <dbReference type="SAM" id="Phobius"/>
    </source>
</evidence>
<dbReference type="InterPro" id="IPR000014">
    <property type="entry name" value="PAS"/>
</dbReference>
<dbReference type="InterPro" id="IPR035919">
    <property type="entry name" value="EAL_sf"/>
</dbReference>
<dbReference type="SUPFAM" id="SSF55785">
    <property type="entry name" value="PYP-like sensor domain (PAS domain)"/>
    <property type="match status" value="1"/>
</dbReference>
<feature type="domain" description="CHASE" evidence="4">
    <location>
        <begin position="121"/>
        <end position="256"/>
    </location>
</feature>
<dbReference type="NCBIfam" id="TIGR00254">
    <property type="entry name" value="GGDEF"/>
    <property type="match status" value="1"/>
</dbReference>
<dbReference type="EMBL" id="STGT01000002">
    <property type="protein sequence ID" value="THV15491.1"/>
    <property type="molecule type" value="Genomic_DNA"/>
</dbReference>
<comment type="caution">
    <text evidence="7">The sequence shown here is derived from an EMBL/GenBank/DDBJ whole genome shotgun (WGS) entry which is preliminary data.</text>
</comment>
<dbReference type="CDD" id="cd01948">
    <property type="entry name" value="EAL"/>
    <property type="match status" value="1"/>
</dbReference>
<sequence length="897" mass="100011">MLGKTRDVVNVSAWRARLQIIIPSVLVCIVVVLSAFYADLQQQRLSLHESRHEVQQRLGLIRTKIEANINANTKLLQGLVAVIGTEPQIDKERFEALSESIFQFHSQIRTVVAAPNLVSAYAYPPERNSPFTDRPILQVWDRDALLRDMVEKGKVVITGPTHLNNGTQGLVISIPVRIWNDSGQMQFWGALLGILDLPRLYDDSGLLANELPIEVVITTDNTTTGEPAVIYGDINIRKLDPVRMNIDLANRKWTISAIPRGGWDAANDWSDLNRIAIFAVAALISGIVVWVGLLMNERQRNFQALHEREEDLRAMSHRLGVALESSRIGVWELDVATGAMHWDERIYQLYGLPADMPVSMEQWRSMVPDEDAREIERTMREAIDRKGSYTGQFRVRRPGDGKVLHMRTVGTSYCGGDGTLKMLGVNWDVTEDVILQDNLRAAHKQTEEQNAALESARKRMEHNALHDALTGLPNRRYLDQRLATLDVLDRPGQQLTVLHMDLDRFKEINDTMGHGAGDAILRNVASALRANVRDEDFVARIGGDEFVIVCFGYPGQDDFGSLGQRLIAAVNTPVLYNDHECRVGASIGIAAKTEAQLAAEQVLVNADIALYEAKRRGRNRVEFFNDHLRARTINIKQTADAILRSLGDNDFVAFYQPQFDARTLEINGVEALARWNHPQQGLLPPSAFLEIAESLNVVAQIDASILDQSLLQLTRWRAADLGIEHVSVNISAQRLFEDRLVSHLESLSLKPGSLSFELLESISFDDKADAVAESLARIRAHGIAIEIDDFGTGYASILSLIKLSPSRLKIDRQLVAPIVDNPAQRRLISSIIDIGRSFGVGIVAEGVETMEHAAILRDLGCHTLQGFALARPMSAHALMDFARKHAAERETLWQRTA</sequence>
<dbReference type="RefSeq" id="WP_136557768.1">
    <property type="nucleotide sequence ID" value="NZ_STGT01000002.1"/>
</dbReference>
<dbReference type="Pfam" id="PF08447">
    <property type="entry name" value="PAS_3"/>
    <property type="match status" value="1"/>
</dbReference>
<keyword evidence="2" id="KW-0472">Membrane</keyword>
<feature type="domain" description="PAS" evidence="3">
    <location>
        <begin position="315"/>
        <end position="386"/>
    </location>
</feature>
<dbReference type="Proteomes" id="UP000309667">
    <property type="component" value="Unassembled WGS sequence"/>
</dbReference>
<dbReference type="Gene3D" id="3.30.450.20">
    <property type="entry name" value="PAS domain"/>
    <property type="match status" value="1"/>
</dbReference>
<evidence type="ECO:0000313" key="8">
    <source>
        <dbReference type="Proteomes" id="UP000309667"/>
    </source>
</evidence>
<dbReference type="SMART" id="SM01079">
    <property type="entry name" value="CHASE"/>
    <property type="match status" value="1"/>
</dbReference>
<dbReference type="Gene3D" id="3.30.70.270">
    <property type="match status" value="1"/>
</dbReference>
<dbReference type="InterPro" id="IPR006189">
    <property type="entry name" value="CHASE_dom"/>
</dbReference>
<keyword evidence="8" id="KW-1185">Reference proteome</keyword>
<feature type="domain" description="EAL" evidence="5">
    <location>
        <begin position="635"/>
        <end position="886"/>
    </location>
</feature>
<evidence type="ECO:0000256" key="1">
    <source>
        <dbReference type="SAM" id="Coils"/>
    </source>
</evidence>
<dbReference type="InterPro" id="IPR000160">
    <property type="entry name" value="GGDEF_dom"/>
</dbReference>
<evidence type="ECO:0000259" key="3">
    <source>
        <dbReference type="PROSITE" id="PS50112"/>
    </source>
</evidence>
<proteinExistence type="predicted"/>
<dbReference type="InterPro" id="IPR052155">
    <property type="entry name" value="Biofilm_reg_signaling"/>
</dbReference>
<dbReference type="PROSITE" id="PS50883">
    <property type="entry name" value="EAL"/>
    <property type="match status" value="1"/>
</dbReference>
<keyword evidence="2" id="KW-1133">Transmembrane helix</keyword>
<feature type="coiled-coil region" evidence="1">
    <location>
        <begin position="436"/>
        <end position="463"/>
    </location>
</feature>
<dbReference type="Gene3D" id="3.20.20.450">
    <property type="entry name" value="EAL domain"/>
    <property type="match status" value="1"/>
</dbReference>
<evidence type="ECO:0000259" key="5">
    <source>
        <dbReference type="PROSITE" id="PS50883"/>
    </source>
</evidence>
<dbReference type="PANTHER" id="PTHR44757:SF2">
    <property type="entry name" value="BIOFILM ARCHITECTURE MAINTENANCE PROTEIN MBAA"/>
    <property type="match status" value="1"/>
</dbReference>
<feature type="transmembrane region" description="Helical" evidence="2">
    <location>
        <begin position="275"/>
        <end position="295"/>
    </location>
</feature>
<keyword evidence="2" id="KW-0812">Transmembrane</keyword>
<dbReference type="Pfam" id="PF00990">
    <property type="entry name" value="GGDEF"/>
    <property type="match status" value="1"/>
</dbReference>
<dbReference type="InterPro" id="IPR029787">
    <property type="entry name" value="Nucleotide_cyclase"/>
</dbReference>
<dbReference type="SMART" id="SM00267">
    <property type="entry name" value="GGDEF"/>
    <property type="match status" value="1"/>
</dbReference>
<reference evidence="7 8" key="1">
    <citation type="submission" date="2019-04" db="EMBL/GenBank/DDBJ databases">
        <title>Genome sequence of strain 7209-2.</title>
        <authorList>
            <person name="Gao J."/>
            <person name="Sun J."/>
        </authorList>
    </citation>
    <scope>NUCLEOTIDE SEQUENCE [LARGE SCALE GENOMIC DNA]</scope>
    <source>
        <strain evidence="7 8">7209-2</strain>
    </source>
</reference>
<organism evidence="7 8">
    <name type="scientific">Rhizobium rhizophilum</name>
    <dbReference type="NCBI Taxonomy" id="1850373"/>
    <lineage>
        <taxon>Bacteria</taxon>
        <taxon>Pseudomonadati</taxon>
        <taxon>Pseudomonadota</taxon>
        <taxon>Alphaproteobacteria</taxon>
        <taxon>Hyphomicrobiales</taxon>
        <taxon>Rhizobiaceae</taxon>
        <taxon>Rhizobium/Agrobacterium group</taxon>
        <taxon>Rhizobium</taxon>
    </lineage>
</organism>
<feature type="domain" description="GGDEF" evidence="6">
    <location>
        <begin position="493"/>
        <end position="626"/>
    </location>
</feature>
<evidence type="ECO:0000259" key="6">
    <source>
        <dbReference type="PROSITE" id="PS50887"/>
    </source>
</evidence>
<dbReference type="SUPFAM" id="SSF55073">
    <property type="entry name" value="Nucleotide cyclase"/>
    <property type="match status" value="1"/>
</dbReference>
<keyword evidence="1" id="KW-0175">Coiled coil</keyword>
<dbReference type="InterPro" id="IPR043128">
    <property type="entry name" value="Rev_trsase/Diguanyl_cyclase"/>
</dbReference>
<dbReference type="InterPro" id="IPR013655">
    <property type="entry name" value="PAS_fold_3"/>
</dbReference>
<accession>A0ABY2QZW8</accession>
<dbReference type="PANTHER" id="PTHR44757">
    <property type="entry name" value="DIGUANYLATE CYCLASE DGCP"/>
    <property type="match status" value="1"/>
</dbReference>
<dbReference type="Pfam" id="PF00563">
    <property type="entry name" value="EAL"/>
    <property type="match status" value="1"/>
</dbReference>
<feature type="transmembrane region" description="Helical" evidence="2">
    <location>
        <begin position="20"/>
        <end position="38"/>
    </location>
</feature>
<dbReference type="InterPro" id="IPR035965">
    <property type="entry name" value="PAS-like_dom_sf"/>
</dbReference>
<name>A0ABY2QZW8_9HYPH</name>
<dbReference type="InterPro" id="IPR001633">
    <property type="entry name" value="EAL_dom"/>
</dbReference>
<dbReference type="SUPFAM" id="SSF141868">
    <property type="entry name" value="EAL domain-like"/>
    <property type="match status" value="1"/>
</dbReference>
<dbReference type="PROSITE" id="PS50839">
    <property type="entry name" value="CHASE"/>
    <property type="match status" value="1"/>
</dbReference>
<dbReference type="PROSITE" id="PS50112">
    <property type="entry name" value="PAS"/>
    <property type="match status" value="1"/>
</dbReference>
<dbReference type="SMART" id="SM00091">
    <property type="entry name" value="PAS"/>
    <property type="match status" value="1"/>
</dbReference>
<dbReference type="CDD" id="cd01949">
    <property type="entry name" value="GGDEF"/>
    <property type="match status" value="1"/>
</dbReference>
<evidence type="ECO:0000259" key="4">
    <source>
        <dbReference type="PROSITE" id="PS50839"/>
    </source>
</evidence>
<gene>
    <name evidence="7" type="ORF">E9677_09070</name>
</gene>